<proteinExistence type="inferred from homology"/>
<dbReference type="EMBL" id="KX395865">
    <property type="protein sequence ID" value="AQS99283.1"/>
    <property type="molecule type" value="Transcribed_RNA"/>
</dbReference>
<evidence type="ECO:0000256" key="1">
    <source>
        <dbReference type="ARBA" id="ARBA00005189"/>
    </source>
</evidence>
<dbReference type="SUPFAM" id="SSF51735">
    <property type="entry name" value="NAD(P)-binding Rossmann-fold domains"/>
    <property type="match status" value="1"/>
</dbReference>
<dbReference type="PANTHER" id="PTHR43159:SF2">
    <property type="entry name" value="ENOYL-[ACYL-CARRIER-PROTEIN] REDUCTASE [NADH], CHLOROPLASTIC"/>
    <property type="match status" value="1"/>
</dbReference>
<dbReference type="Gene3D" id="3.40.50.720">
    <property type="entry name" value="NAD(P)-binding Rossmann-like Domain"/>
    <property type="match status" value="1"/>
</dbReference>
<evidence type="ECO:0000256" key="7">
    <source>
        <dbReference type="ARBA" id="ARBA00023160"/>
    </source>
</evidence>
<keyword evidence="4" id="KW-0276">Fatty acid metabolism</keyword>
<dbReference type="GO" id="GO:0004318">
    <property type="term" value="F:enoyl-[acyl-carrier-protein] reductase (NADH) activity"/>
    <property type="evidence" value="ECO:0007669"/>
    <property type="project" value="InterPro"/>
</dbReference>
<evidence type="ECO:0000256" key="4">
    <source>
        <dbReference type="ARBA" id="ARBA00022832"/>
    </source>
</evidence>
<dbReference type="NCBIfam" id="NF004957">
    <property type="entry name" value="PRK06300.1"/>
    <property type="match status" value="1"/>
</dbReference>
<dbReference type="PANTHER" id="PTHR43159">
    <property type="entry name" value="ENOYL-[ACYL-CARRIER-PROTEIN] REDUCTASE"/>
    <property type="match status" value="1"/>
</dbReference>
<sequence length="400" mass="41507">MASSTPPVPLASMAGLRRSTLAPCALAGVLALVVGGLRALTPAFTASPAPRPLVERAVVQRCGTTCAGRSLPSTAVGAPRAMPRGLVSRRALSVDLSGKVAFIAGIGDTSGYGWAIARELANAGATILVGTWPPVLKLFTMVLKKKATEDARKLDDGSLMEIAKIYPLDAAFDVADDVPEEVKSNKRYAGVGGYTIQEVVDQVQEDYGKIDILVHSLANGPEVTKPLLETSRKGYLAASSASAYSLVSMVSKFGPIMNEGGSVVSLTYIASERVIPGYGGGMSSAKAQLESDTRTLGWEAGRKYGVRVNTVSAGPLKSRAASAIGGDGKKTFIERAIDYSMSNAPLPKPLYAENVGTAALCLLSPLMAGVTGVTLYVDMGLHAMGQAVDSPAFEGLDIGK</sequence>
<evidence type="ECO:0000256" key="3">
    <source>
        <dbReference type="ARBA" id="ARBA00022516"/>
    </source>
</evidence>
<dbReference type="InterPro" id="IPR002347">
    <property type="entry name" value="SDR_fam"/>
</dbReference>
<dbReference type="GO" id="GO:0006633">
    <property type="term" value="P:fatty acid biosynthetic process"/>
    <property type="evidence" value="ECO:0007669"/>
    <property type="project" value="UniProtKB-KW"/>
</dbReference>
<keyword evidence="7" id="KW-0275">Fatty acid biosynthesis</keyword>
<reference evidence="8" key="1">
    <citation type="journal article" date="2017" name="J. Eukaryot. Microbiol.">
        <title>Role of Modular Polyketide Synthases in the Production of Polyether Ladder Compounds in Ciguatoxin-producing Gambierdiscus polynesiensis and G.excentricus (Dinophyceae).</title>
        <authorList>
            <person name="Kohli G.S."/>
            <person name="Campbell K."/>
            <person name="John U."/>
            <person name="Smith K.F."/>
            <person name="Fraga S."/>
            <person name="Rhodes L.L."/>
            <person name="Murray S.A."/>
        </authorList>
    </citation>
    <scope>NUCLEOTIDE SEQUENCE</scope>
    <source>
        <strain evidence="8">Contig_35331</strain>
    </source>
</reference>
<dbReference type="PRINTS" id="PR00081">
    <property type="entry name" value="GDHRDH"/>
</dbReference>
<protein>
    <submittedName>
        <fullName evidence="8">Enoyl acyl carrier protein reductase</fullName>
    </submittedName>
</protein>
<name>A0A1S6K7Z3_9DINO</name>
<evidence type="ECO:0000256" key="5">
    <source>
        <dbReference type="ARBA" id="ARBA00023002"/>
    </source>
</evidence>
<comment type="similarity">
    <text evidence="2">Belongs to the short-chain dehydrogenases/reductases (SDR) family. FabI subfamily.</text>
</comment>
<keyword evidence="5" id="KW-0560">Oxidoreductase</keyword>
<comment type="pathway">
    <text evidence="1">Lipid metabolism.</text>
</comment>
<dbReference type="AlphaFoldDB" id="A0A1S6K7Z3"/>
<evidence type="ECO:0000256" key="2">
    <source>
        <dbReference type="ARBA" id="ARBA00009233"/>
    </source>
</evidence>
<dbReference type="Pfam" id="PF13561">
    <property type="entry name" value="adh_short_C2"/>
    <property type="match status" value="1"/>
</dbReference>
<dbReference type="InterPro" id="IPR014358">
    <property type="entry name" value="Enoyl-ACP_Rdtase_NADH"/>
</dbReference>
<keyword evidence="6" id="KW-0443">Lipid metabolism</keyword>
<organism evidence="8">
    <name type="scientific">Gambierdiscus excentricus</name>
    <dbReference type="NCBI Taxonomy" id="986170"/>
    <lineage>
        <taxon>Eukaryota</taxon>
        <taxon>Sar</taxon>
        <taxon>Alveolata</taxon>
        <taxon>Dinophyceae</taxon>
        <taxon>Gonyaulacales</taxon>
        <taxon>Pyrocystaceae</taxon>
        <taxon>Gambierdiscus</taxon>
    </lineage>
</organism>
<dbReference type="Gene3D" id="1.10.8.400">
    <property type="entry name" value="Enoyl acyl carrier protein reductase"/>
    <property type="match status" value="1"/>
</dbReference>
<evidence type="ECO:0000313" key="8">
    <source>
        <dbReference type="EMBL" id="AQS99283.1"/>
    </source>
</evidence>
<keyword evidence="3" id="KW-0444">Lipid biosynthesis</keyword>
<accession>A0A1S6K7Z3</accession>
<evidence type="ECO:0000256" key="6">
    <source>
        <dbReference type="ARBA" id="ARBA00023098"/>
    </source>
</evidence>
<dbReference type="InterPro" id="IPR036291">
    <property type="entry name" value="NAD(P)-bd_dom_sf"/>
</dbReference>